<keyword evidence="2" id="KW-1185">Reference proteome</keyword>
<evidence type="ECO:0008006" key="3">
    <source>
        <dbReference type="Google" id="ProtNLM"/>
    </source>
</evidence>
<accession>A0A4R3J3W2</accession>
<protein>
    <recommendedName>
        <fullName evidence="3">Beta-barrel porin 2</fullName>
    </recommendedName>
</protein>
<gene>
    <name evidence="1" type="ORF">EDD52_11835</name>
</gene>
<dbReference type="Proteomes" id="UP000295696">
    <property type="component" value="Unassembled WGS sequence"/>
</dbReference>
<sequence>MLFLSQNGACSSKPGRRPSHRRIPYIAGGAGLAGTAVLLSFGVPLAQETPASAQQFTLDVAQRLEWSDNPDLLVDPEDRLLARTSLRFGMERRTGIDRLSFSLGGDLEISNDDSTGFERPSLALGWQRDVGHSRIGVTLDFSEVDLGSSTDTTFDEDTQSIDFITVDSGARQTANLALTGAFGIDEPFGGSYRLSQRQVRYVDTSDSDLQDSDRLSFNGDLHFEIDPRITLGLAADYTDFDEEGPDDLDTVTTRIESYADMDITPRLTGRVGLGWQQVEQSGTTDLTRDGMIFDASLSQALPRSTMEFRAQSRVTPNGRRNELRFIHGIEQPLGTLRYSLGVSRTGDLDPAPLFGLAWRRELPRGAFSVNLEQAAVTDTDDEELINSQLSMSYQQDLTTRSGFGVEFVMRDSDDRADSGTDSRSYNLGLTYRHEVTQDWDFTGGVSMVRVEEDGTSDRDSNTVFVGLERRFVWN</sequence>
<dbReference type="EMBL" id="SLZU01000018">
    <property type="protein sequence ID" value="TCS59824.1"/>
    <property type="molecule type" value="Genomic_DNA"/>
</dbReference>
<evidence type="ECO:0000313" key="2">
    <source>
        <dbReference type="Proteomes" id="UP000295696"/>
    </source>
</evidence>
<evidence type="ECO:0000313" key="1">
    <source>
        <dbReference type="EMBL" id="TCS59824.1"/>
    </source>
</evidence>
<dbReference type="AlphaFoldDB" id="A0A4R3J3W2"/>
<comment type="caution">
    <text evidence="1">The sequence shown here is derived from an EMBL/GenBank/DDBJ whole genome shotgun (WGS) entry which is preliminary data.</text>
</comment>
<name>A0A4R3J3W2_9RHOB</name>
<dbReference type="SUPFAM" id="SSF56935">
    <property type="entry name" value="Porins"/>
    <property type="match status" value="1"/>
</dbReference>
<organism evidence="1 2">
    <name type="scientific">Primorskyibacter sedentarius</name>
    <dbReference type="NCBI Taxonomy" id="745311"/>
    <lineage>
        <taxon>Bacteria</taxon>
        <taxon>Pseudomonadati</taxon>
        <taxon>Pseudomonadota</taxon>
        <taxon>Alphaproteobacteria</taxon>
        <taxon>Rhodobacterales</taxon>
        <taxon>Roseobacteraceae</taxon>
        <taxon>Primorskyibacter</taxon>
    </lineage>
</organism>
<proteinExistence type="predicted"/>
<reference evidence="1 2" key="1">
    <citation type="submission" date="2019-03" db="EMBL/GenBank/DDBJ databases">
        <title>Genomic Encyclopedia of Type Strains, Phase IV (KMG-IV): sequencing the most valuable type-strain genomes for metagenomic binning, comparative biology and taxonomic classification.</title>
        <authorList>
            <person name="Goeker M."/>
        </authorList>
    </citation>
    <scope>NUCLEOTIDE SEQUENCE [LARGE SCALE GENOMIC DNA]</scope>
    <source>
        <strain evidence="1 2">DSM 104836</strain>
    </source>
</reference>